<accession>A0ACD0NPK0</accession>
<name>A0ACD0NPK0_9BASI</name>
<evidence type="ECO:0000313" key="2">
    <source>
        <dbReference type="Proteomes" id="UP000245626"/>
    </source>
</evidence>
<keyword evidence="1" id="KW-0378">Hydrolase</keyword>
<organism evidence="1 2">
    <name type="scientific">Violaceomyces palustris</name>
    <dbReference type="NCBI Taxonomy" id="1673888"/>
    <lineage>
        <taxon>Eukaryota</taxon>
        <taxon>Fungi</taxon>
        <taxon>Dikarya</taxon>
        <taxon>Basidiomycota</taxon>
        <taxon>Ustilaginomycotina</taxon>
        <taxon>Ustilaginomycetes</taxon>
        <taxon>Violaceomycetales</taxon>
        <taxon>Violaceomycetaceae</taxon>
        <taxon>Violaceomyces</taxon>
    </lineage>
</organism>
<proteinExistence type="predicted"/>
<gene>
    <name evidence="1" type="ORF">IE53DRAFT_390099</name>
</gene>
<dbReference type="Proteomes" id="UP000245626">
    <property type="component" value="Unassembled WGS sequence"/>
</dbReference>
<reference evidence="1 2" key="1">
    <citation type="journal article" date="2018" name="Mol. Biol. Evol.">
        <title>Broad Genomic Sampling Reveals a Smut Pathogenic Ancestry of the Fungal Clade Ustilaginomycotina.</title>
        <authorList>
            <person name="Kijpornyongpan T."/>
            <person name="Mondo S.J."/>
            <person name="Barry K."/>
            <person name="Sandor L."/>
            <person name="Lee J."/>
            <person name="Lipzen A."/>
            <person name="Pangilinan J."/>
            <person name="LaButti K."/>
            <person name="Hainaut M."/>
            <person name="Henrissat B."/>
            <person name="Grigoriev I.V."/>
            <person name="Spatafora J.W."/>
            <person name="Aime M.C."/>
        </authorList>
    </citation>
    <scope>NUCLEOTIDE SEQUENCE [LARGE SCALE GENOMIC DNA]</scope>
    <source>
        <strain evidence="1 2">SA 807</strain>
    </source>
</reference>
<sequence>MKKFLGKVGEKLDSLDLKRSSNGSFSNTASASLAPPPPPTSQPPSPADIYRHRKQRGVNIGSWFSLESWLTPSLFQRAVGPRGSEHDVVLGMSNPESKAMLENHWDRFVDDGDWRWMKGHGINTVRLPISYYHFLPGHPDPSVRDLLKGTDFERFEDVYSGALSRILRAIETAKSHGMGVLVDLHSAPGKQNLDGHSGTSSNKAALWESSWLQTKTIQILVALANTVAGYENVVGLEVLNEPKNSGRLQSFYEEAIRAIRSSSPQASALPLYLGDAWDTNHYTGFVGQQTSPASFLVNDYHLYRCFTKEDHATRAEEHARRCQPDENGGGQTAAWLSNMSNRCGGSLVIGEWSAALNPSSLSHLRSEEEQRQTKAYWAHSQWLAFERHCSGYFFWTLKKEGGPDTGWCFYTAVEHGVLPASLSPHSNVDLEAVGSKGEGLLQQAFQAHCSYWDPRIKDGSQHFRFQHGFRLAWEDSLHFARHGGAEIGFGGQWMKTRLASHVNEKGPDGAWEFEHGYMQGLCAFKTAL</sequence>
<dbReference type="EMBL" id="KZ820347">
    <property type="protein sequence ID" value="PWN47753.1"/>
    <property type="molecule type" value="Genomic_DNA"/>
</dbReference>
<protein>
    <submittedName>
        <fullName evidence="1">Glycoside hydrolase</fullName>
    </submittedName>
</protein>
<evidence type="ECO:0000313" key="1">
    <source>
        <dbReference type="EMBL" id="PWN47753.1"/>
    </source>
</evidence>
<keyword evidence="2" id="KW-1185">Reference proteome</keyword>